<dbReference type="Gene3D" id="3.10.20.30">
    <property type="match status" value="1"/>
</dbReference>
<dbReference type="InterPro" id="IPR012676">
    <property type="entry name" value="TGS-like"/>
</dbReference>
<keyword evidence="8" id="KW-1185">Reference proteome</keyword>
<dbReference type="InterPro" id="IPR012675">
    <property type="entry name" value="Beta-grasp_dom_sf"/>
</dbReference>
<proteinExistence type="predicted"/>
<dbReference type="FunFam" id="3.10.20.30:FF:000029">
    <property type="entry name" value="Obg-like ATPase 1"/>
    <property type="match status" value="1"/>
</dbReference>
<evidence type="ECO:0000313" key="7">
    <source>
        <dbReference type="EMBL" id="AZP36367.1"/>
    </source>
</evidence>
<evidence type="ECO:0000256" key="3">
    <source>
        <dbReference type="ARBA" id="ARBA00022741"/>
    </source>
</evidence>
<dbReference type="Proteomes" id="UP000274458">
    <property type="component" value="Chromosome"/>
</dbReference>
<evidence type="ECO:0000259" key="6">
    <source>
        <dbReference type="PROSITE" id="PS51710"/>
    </source>
</evidence>
<dbReference type="KEGG" id="aade:C3B56_00281"/>
<dbReference type="SUPFAM" id="SSF81271">
    <property type="entry name" value="TGS-like"/>
    <property type="match status" value="1"/>
</dbReference>
<reference evidence="7 8" key="1">
    <citation type="journal article" date="2018" name="Genome Biol. Evol.">
        <title>Partnering With a Pest: Genomes of Hemlock Woolly Adelgid Symbionts Reveal Atypical Nutritional Provisioning Patterns in Dual-Obligate Bacteria.</title>
        <authorList>
            <person name="Weglarz K.M."/>
            <person name="Havill N.P."/>
            <person name="Burke G.R."/>
            <person name="von Dohlen C.D."/>
        </authorList>
    </citation>
    <scope>NUCLEOTIDE SEQUENCE [LARGE SCALE GENOMIC DNA]</scope>
    <source>
        <strain evidence="7">ENA</strain>
    </source>
</reference>
<dbReference type="PRINTS" id="PR00326">
    <property type="entry name" value="GTP1OBG"/>
</dbReference>
<dbReference type="AlphaFoldDB" id="A0A3S9J7W6"/>
<name>A0A3S9J7W6_9ENTR</name>
<dbReference type="PIRSF" id="PIRSF006641">
    <property type="entry name" value="CHP00092"/>
    <property type="match status" value="1"/>
</dbReference>
<sequence>MGLKCGILGLPNIGKSTIFNVLTKSKAMAANFPFCTIKPNIGFSLLPDNRLIEIQKIVNSKKITPTNIKFIDIAGLVKGASSGNGLGNKFLNDVRSVNILIHVVRFFKDQNIQHIYNRIDPIKDINIINDELIISDIELCEKNILYLNKKNKNYKNNKYLLETCLYNLENGLMLNNIIFKKEETKYINSINFLTSKPMMYVINSDKNFFKNDKIFKKLKKKFIKKKNIFINICAKTELEISEINNYEKKKKKLFELKLKESKLNKLITYSFKLLNMHTYFTVGKKEICSRPILIGTNALESSKKIHTDFKKGFIRAKVISYKDFIKYNGENGVKKMGKIKLEGKKYVIKDGDIIQYFFKI</sequence>
<dbReference type="Gene3D" id="1.10.150.300">
    <property type="entry name" value="TGS-like domain"/>
    <property type="match status" value="1"/>
</dbReference>
<dbReference type="Pfam" id="PF01926">
    <property type="entry name" value="MMR_HSR1"/>
    <property type="match status" value="1"/>
</dbReference>
<dbReference type="RefSeq" id="WP_126071640.1">
    <property type="nucleotide sequence ID" value="NZ_CP026513.1"/>
</dbReference>
<keyword evidence="5" id="KW-0460">Magnesium</keyword>
<keyword evidence="3" id="KW-0547">Nucleotide-binding</keyword>
<gene>
    <name evidence="7" type="primary">ychF</name>
    <name evidence="7" type="ORF">C3B56_00281</name>
</gene>
<dbReference type="PROSITE" id="PS51710">
    <property type="entry name" value="G_OBG"/>
    <property type="match status" value="1"/>
</dbReference>
<organism evidence="7 8">
    <name type="scientific">Candidatus Annandia adelgestsuga</name>
    <dbReference type="NCBI Taxonomy" id="1302411"/>
    <lineage>
        <taxon>Bacteria</taxon>
        <taxon>Pseudomonadati</taxon>
        <taxon>Pseudomonadota</taxon>
        <taxon>Gammaproteobacteria</taxon>
        <taxon>Enterobacterales</taxon>
        <taxon>Enterobacteriaceae</taxon>
        <taxon>Candidatus Annandia</taxon>
    </lineage>
</organism>
<dbReference type="PANTHER" id="PTHR23305:SF18">
    <property type="entry name" value="OBG-TYPE G DOMAIN-CONTAINING PROTEIN"/>
    <property type="match status" value="1"/>
</dbReference>
<dbReference type="Pfam" id="PF06071">
    <property type="entry name" value="YchF-GTPase_C"/>
    <property type="match status" value="1"/>
</dbReference>
<dbReference type="InterPro" id="IPR031167">
    <property type="entry name" value="G_OBG"/>
</dbReference>
<protein>
    <submittedName>
        <fullName evidence="7">Ribosome-binding ATPase YchF</fullName>
    </submittedName>
</protein>
<evidence type="ECO:0000256" key="4">
    <source>
        <dbReference type="ARBA" id="ARBA00022840"/>
    </source>
</evidence>
<dbReference type="OrthoDB" id="9810373at2"/>
<dbReference type="InterPro" id="IPR013029">
    <property type="entry name" value="YchF_C"/>
</dbReference>
<dbReference type="PANTHER" id="PTHR23305">
    <property type="entry name" value="OBG GTPASE FAMILY"/>
    <property type="match status" value="1"/>
</dbReference>
<evidence type="ECO:0000256" key="5">
    <source>
        <dbReference type="ARBA" id="ARBA00022842"/>
    </source>
</evidence>
<dbReference type="SUPFAM" id="SSF52540">
    <property type="entry name" value="P-loop containing nucleoside triphosphate hydrolases"/>
    <property type="match status" value="1"/>
</dbReference>
<dbReference type="GO" id="GO:0005525">
    <property type="term" value="F:GTP binding"/>
    <property type="evidence" value="ECO:0007669"/>
    <property type="project" value="InterPro"/>
</dbReference>
<keyword evidence="4" id="KW-0067">ATP-binding</keyword>
<comment type="cofactor">
    <cofactor evidence="1">
        <name>Mg(2+)</name>
        <dbReference type="ChEBI" id="CHEBI:18420"/>
    </cofactor>
</comment>
<evidence type="ECO:0000256" key="1">
    <source>
        <dbReference type="ARBA" id="ARBA00001946"/>
    </source>
</evidence>
<dbReference type="GO" id="GO:0005737">
    <property type="term" value="C:cytoplasm"/>
    <property type="evidence" value="ECO:0007669"/>
    <property type="project" value="TreeGrafter"/>
</dbReference>
<dbReference type="NCBIfam" id="TIGR00092">
    <property type="entry name" value="redox-regulated ATPase YchF"/>
    <property type="match status" value="1"/>
</dbReference>
<dbReference type="InterPro" id="IPR023192">
    <property type="entry name" value="TGS-like_dom_sf"/>
</dbReference>
<dbReference type="GO" id="GO:0046872">
    <property type="term" value="F:metal ion binding"/>
    <property type="evidence" value="ECO:0007669"/>
    <property type="project" value="UniProtKB-KW"/>
</dbReference>
<evidence type="ECO:0000313" key="8">
    <source>
        <dbReference type="Proteomes" id="UP000274458"/>
    </source>
</evidence>
<feature type="domain" description="OBG-type G" evidence="6">
    <location>
        <begin position="3"/>
        <end position="252"/>
    </location>
</feature>
<dbReference type="EMBL" id="CP026513">
    <property type="protein sequence ID" value="AZP36367.1"/>
    <property type="molecule type" value="Genomic_DNA"/>
</dbReference>
<accession>A0A3S9J7W6</accession>
<dbReference type="GO" id="GO:0016887">
    <property type="term" value="F:ATP hydrolysis activity"/>
    <property type="evidence" value="ECO:0007669"/>
    <property type="project" value="InterPro"/>
</dbReference>
<dbReference type="Gene3D" id="3.40.50.300">
    <property type="entry name" value="P-loop containing nucleotide triphosphate hydrolases"/>
    <property type="match status" value="1"/>
</dbReference>
<dbReference type="GO" id="GO:0005524">
    <property type="term" value="F:ATP binding"/>
    <property type="evidence" value="ECO:0007669"/>
    <property type="project" value="UniProtKB-KW"/>
</dbReference>
<keyword evidence="2" id="KW-0479">Metal-binding</keyword>
<dbReference type="FunFam" id="1.10.150.300:FF:000001">
    <property type="entry name" value="Ribosome-binding ATPase YchF"/>
    <property type="match status" value="1"/>
</dbReference>
<dbReference type="InterPro" id="IPR027417">
    <property type="entry name" value="P-loop_NTPase"/>
</dbReference>
<dbReference type="InterPro" id="IPR006073">
    <property type="entry name" value="GTP-bd"/>
</dbReference>
<evidence type="ECO:0000256" key="2">
    <source>
        <dbReference type="ARBA" id="ARBA00022723"/>
    </source>
</evidence>
<dbReference type="InterPro" id="IPR004396">
    <property type="entry name" value="ATPase_YchF/OLA1"/>
</dbReference>